<dbReference type="GO" id="GO:0016994">
    <property type="term" value="F:precorrin-6A reductase activity"/>
    <property type="evidence" value="ECO:0007669"/>
    <property type="project" value="InterPro"/>
</dbReference>
<dbReference type="Proteomes" id="UP000094025">
    <property type="component" value="Unassembled WGS sequence"/>
</dbReference>
<dbReference type="NCBIfam" id="NF005968">
    <property type="entry name" value="PRK08057.1-2"/>
    <property type="match status" value="1"/>
</dbReference>
<keyword evidence="2" id="KW-0169">Cobalamin biosynthesis</keyword>
<gene>
    <name evidence="4" type="ORF">AU381_13130</name>
</gene>
<evidence type="ECO:0000256" key="2">
    <source>
        <dbReference type="ARBA" id="ARBA00022573"/>
    </source>
</evidence>
<evidence type="ECO:0000313" key="4">
    <source>
        <dbReference type="EMBL" id="OAP37931.1"/>
    </source>
</evidence>
<dbReference type="PANTHER" id="PTHR36925:SF1">
    <property type="entry name" value="COBALT-PRECORRIN-6A REDUCTASE"/>
    <property type="match status" value="1"/>
</dbReference>
<accession>A0A178XRR3</accession>
<evidence type="ECO:0000256" key="1">
    <source>
        <dbReference type="ARBA" id="ARBA00004953"/>
    </source>
</evidence>
<proteinExistence type="predicted"/>
<dbReference type="PROSITE" id="PS51014">
    <property type="entry name" value="COBK_CBIJ"/>
    <property type="match status" value="1"/>
</dbReference>
<comment type="caution">
    <text evidence="4">The sequence shown here is derived from an EMBL/GenBank/DDBJ whole genome shotgun (WGS) entry which is preliminary data.</text>
</comment>
<dbReference type="Pfam" id="PF02571">
    <property type="entry name" value="CbiJ"/>
    <property type="match status" value="1"/>
</dbReference>
<keyword evidence="5" id="KW-1185">Reference proteome</keyword>
<dbReference type="STRING" id="1472378.AU381_13130"/>
<evidence type="ECO:0000256" key="3">
    <source>
        <dbReference type="ARBA" id="ARBA00023002"/>
    </source>
</evidence>
<evidence type="ECO:0000313" key="5">
    <source>
        <dbReference type="Proteomes" id="UP000094025"/>
    </source>
</evidence>
<protein>
    <submittedName>
        <fullName evidence="4">Cobalt-precorrin-6A reductase</fullName>
    </submittedName>
</protein>
<sequence>MAETPFDKSATGRPRILILGGTTEARQLAGSLAADGRYDAAISLAGRTADPRPQPLPTRAGGFGGAEGLAVFLELEKVSLLVDATHPFAARISHNAAAAAAATGTPLFALRRPAWDARPGDRWTRVASVAEAVSALGAAPRRVFLAIGRQEAFHFEKAPQHSYIVRSVDPVTPPLNLPDATAILAHGPFAEADEATLLGEHHIDVIVAKNSGGTATYGKIAAARKLGLDVVMVERHKPVDVPSVSNCDEALERIHQWLSPVKDRGV</sequence>
<dbReference type="PANTHER" id="PTHR36925">
    <property type="entry name" value="COBALT-PRECORRIN-6A REDUCTASE"/>
    <property type="match status" value="1"/>
</dbReference>
<dbReference type="AlphaFoldDB" id="A0A178XRR3"/>
<organism evidence="4 5">
    <name type="scientific">Sinorhizobium glycinis</name>
    <dbReference type="NCBI Taxonomy" id="1472378"/>
    <lineage>
        <taxon>Bacteria</taxon>
        <taxon>Pseudomonadati</taxon>
        <taxon>Pseudomonadota</taxon>
        <taxon>Alphaproteobacteria</taxon>
        <taxon>Hyphomicrobiales</taxon>
        <taxon>Rhizobiaceae</taxon>
        <taxon>Sinorhizobium/Ensifer group</taxon>
        <taxon>Sinorhizobium</taxon>
    </lineage>
</organism>
<dbReference type="OrthoDB" id="5183775at2"/>
<dbReference type="InterPro" id="IPR003723">
    <property type="entry name" value="Precorrin-6x_reduct"/>
</dbReference>
<dbReference type="GO" id="GO:0009236">
    <property type="term" value="P:cobalamin biosynthetic process"/>
    <property type="evidence" value="ECO:0007669"/>
    <property type="project" value="UniProtKB-UniPathway"/>
</dbReference>
<name>A0A178XRR3_9HYPH</name>
<reference evidence="4 5" key="1">
    <citation type="journal article" date="2016" name="Int. J. Syst. Evol. Microbiol.">
        <title>Ensifer glycinis sp. nov., an novel rhizobial species associated with Glycine spp.</title>
        <authorList>
            <person name="Yan H."/>
            <person name="Yan J."/>
            <person name="Sui X.H."/>
            <person name="Wang E.T."/>
            <person name="Chen W.X."/>
            <person name="Zhang X.X."/>
            <person name="Chen W.F."/>
        </authorList>
    </citation>
    <scope>NUCLEOTIDE SEQUENCE [LARGE SCALE GENOMIC DNA]</scope>
    <source>
        <strain evidence="4 5">CCBAU 23380</strain>
    </source>
</reference>
<dbReference type="UniPathway" id="UPA00148"/>
<comment type="pathway">
    <text evidence="1">Cofactor biosynthesis; adenosylcobalamin biosynthesis.</text>
</comment>
<keyword evidence="3" id="KW-0560">Oxidoreductase</keyword>
<dbReference type="EMBL" id="LPUX01000062">
    <property type="protein sequence ID" value="OAP37931.1"/>
    <property type="molecule type" value="Genomic_DNA"/>
</dbReference>
<dbReference type="RefSeq" id="WP_064243457.1">
    <property type="nucleotide sequence ID" value="NZ_LPUX01000062.1"/>
</dbReference>